<keyword evidence="7 11" id="KW-0472">Membrane</keyword>
<feature type="domain" description="Heme-copper oxidase subunit III family profile" evidence="12">
    <location>
        <begin position="8"/>
        <end position="297"/>
    </location>
</feature>
<evidence type="ECO:0000256" key="5">
    <source>
        <dbReference type="ARBA" id="ARBA00022967"/>
    </source>
</evidence>
<dbReference type="InterPro" id="IPR024791">
    <property type="entry name" value="Cyt_c/ubiquinol_Oxase_su3"/>
</dbReference>
<gene>
    <name evidence="13" type="ORF">TQ33_2076</name>
</gene>
<name>A0A0F6TS08_9GAMM</name>
<evidence type="ECO:0000256" key="8">
    <source>
        <dbReference type="ARBA" id="ARBA00031400"/>
    </source>
</evidence>
<keyword evidence="5" id="KW-1278">Translocase</keyword>
<feature type="transmembrane region" description="Helical" evidence="11">
    <location>
        <begin position="161"/>
        <end position="181"/>
    </location>
</feature>
<dbReference type="Proteomes" id="UP000034071">
    <property type="component" value="Chromosome"/>
</dbReference>
<comment type="subcellular location">
    <subcellularLocation>
        <location evidence="10">Cell membrane</location>
        <topology evidence="10">Multi-pass membrane protein</topology>
    </subcellularLocation>
    <subcellularLocation>
        <location evidence="1">Membrane</location>
        <topology evidence="1">Multi-pass membrane protein</topology>
    </subcellularLocation>
</comment>
<dbReference type="GO" id="GO:0005886">
    <property type="term" value="C:plasma membrane"/>
    <property type="evidence" value="ECO:0007669"/>
    <property type="project" value="UniProtKB-SubCell"/>
</dbReference>
<evidence type="ECO:0000256" key="6">
    <source>
        <dbReference type="ARBA" id="ARBA00022989"/>
    </source>
</evidence>
<dbReference type="EC" id="7.1.1.9" evidence="3"/>
<evidence type="ECO:0000256" key="11">
    <source>
        <dbReference type="SAM" id="Phobius"/>
    </source>
</evidence>
<dbReference type="PANTHER" id="PTHR11403:SF7">
    <property type="entry name" value="CYTOCHROME C OXIDASE SUBUNIT 3"/>
    <property type="match status" value="1"/>
</dbReference>
<sequence>MSEQENTEYEKYYVPEQSKLPVIGSIGLLLIAFGAGHMVQGNSSLSWILYLGLAVMIYMLSTWWSSTIRESHDGLYSAQMSRSFRQGMIWFITSEVMFFAAFFGALFYGRVLVMEWLGGSSNNAATHDFLYPDFVPTWPMTSTPGELNNGAPTTWEAMGAWGLPAINTAILLFSSFTLTIAHHALIEKNRQTLILFTSITALLGVIFMMLQVEEYIHAYTEMGLTLGSGFYGSTFFLLTGFHGLHVTVGTIFLIVMALRCAKGHFTPKDHFAYEAGAWYWHFVDVVWVFLFIFVYIL</sequence>
<dbReference type="CDD" id="cd01665">
    <property type="entry name" value="Cyt_c_Oxidase_III"/>
    <property type="match status" value="1"/>
</dbReference>
<dbReference type="KEGG" id="kge:TQ33_2076"/>
<dbReference type="InterPro" id="IPR033945">
    <property type="entry name" value="Cyt_c_oxase_su3_dom"/>
</dbReference>
<evidence type="ECO:0000313" key="14">
    <source>
        <dbReference type="Proteomes" id="UP000034071"/>
    </source>
</evidence>
<dbReference type="InterPro" id="IPR035973">
    <property type="entry name" value="Cyt_c_oxidase_su3-like_sf"/>
</dbReference>
<reference evidence="13 14" key="1">
    <citation type="submission" date="2015-02" db="EMBL/GenBank/DDBJ databases">
        <title>Complete genome sequence of Kangiella geojedonensis strain YCS-5T.</title>
        <authorList>
            <person name="Kim K.M."/>
        </authorList>
    </citation>
    <scope>NUCLEOTIDE SEQUENCE [LARGE SCALE GENOMIC DNA]</scope>
    <source>
        <strain evidence="13 14">YCS-5</strain>
    </source>
</reference>
<dbReference type="GO" id="GO:0004129">
    <property type="term" value="F:cytochrome-c oxidase activity"/>
    <property type="evidence" value="ECO:0007669"/>
    <property type="project" value="UniProtKB-EC"/>
</dbReference>
<keyword evidence="4 10" id="KW-0812">Transmembrane</keyword>
<feature type="transmembrane region" description="Helical" evidence="11">
    <location>
        <begin position="87"/>
        <end position="108"/>
    </location>
</feature>
<evidence type="ECO:0000256" key="10">
    <source>
        <dbReference type="RuleBase" id="RU003376"/>
    </source>
</evidence>
<feature type="transmembrane region" description="Helical" evidence="11">
    <location>
        <begin position="45"/>
        <end position="66"/>
    </location>
</feature>
<keyword evidence="6 11" id="KW-1133">Transmembrane helix</keyword>
<dbReference type="RefSeq" id="WP_046561999.1">
    <property type="nucleotide sequence ID" value="NZ_CP010975.1"/>
</dbReference>
<dbReference type="PANTHER" id="PTHR11403">
    <property type="entry name" value="CYTOCHROME C OXIDASE SUBUNIT III"/>
    <property type="match status" value="1"/>
</dbReference>
<proteinExistence type="inferred from homology"/>
<evidence type="ECO:0000256" key="4">
    <source>
        <dbReference type="ARBA" id="ARBA00022692"/>
    </source>
</evidence>
<protein>
    <recommendedName>
        <fullName evidence="3">cytochrome-c oxidase</fullName>
        <ecNumber evidence="3">7.1.1.9</ecNumber>
    </recommendedName>
    <alternativeName>
        <fullName evidence="8">Cytochrome aa3 subunit 3</fullName>
    </alternativeName>
    <alternativeName>
        <fullName evidence="9">Cytochrome c oxidase polypeptide III</fullName>
    </alternativeName>
</protein>
<dbReference type="STRING" id="914150.TQ33_2076"/>
<evidence type="ECO:0000259" key="12">
    <source>
        <dbReference type="PROSITE" id="PS50253"/>
    </source>
</evidence>
<comment type="similarity">
    <text evidence="2 10">Belongs to the cytochrome c oxidase subunit 3 family.</text>
</comment>
<evidence type="ECO:0000256" key="3">
    <source>
        <dbReference type="ARBA" id="ARBA00012949"/>
    </source>
</evidence>
<evidence type="ECO:0000313" key="13">
    <source>
        <dbReference type="EMBL" id="AKE53005.1"/>
    </source>
</evidence>
<dbReference type="InterPro" id="IPR000298">
    <property type="entry name" value="Cyt_c_oxidase-like_su3"/>
</dbReference>
<dbReference type="SUPFAM" id="SSF81452">
    <property type="entry name" value="Cytochrome c oxidase subunit III-like"/>
    <property type="match status" value="1"/>
</dbReference>
<dbReference type="Pfam" id="PF00510">
    <property type="entry name" value="COX3"/>
    <property type="match status" value="2"/>
</dbReference>
<dbReference type="Gene3D" id="1.10.287.70">
    <property type="match status" value="1"/>
</dbReference>
<dbReference type="Gene3D" id="1.20.120.80">
    <property type="entry name" value="Cytochrome c oxidase, subunit III, four-helix bundle"/>
    <property type="match status" value="1"/>
</dbReference>
<accession>A0A0F6TS08</accession>
<evidence type="ECO:0000256" key="7">
    <source>
        <dbReference type="ARBA" id="ARBA00023136"/>
    </source>
</evidence>
<dbReference type="HOGENOM" id="CLU_044071_0_0_6"/>
<dbReference type="FunFam" id="1.20.120.80:FF:000003">
    <property type="entry name" value="Cytochrome c oxidase subunit 3"/>
    <property type="match status" value="1"/>
</dbReference>
<dbReference type="PROSITE" id="PS50253">
    <property type="entry name" value="COX3"/>
    <property type="match status" value="1"/>
</dbReference>
<keyword evidence="14" id="KW-1185">Reference proteome</keyword>
<feature type="transmembrane region" description="Helical" evidence="11">
    <location>
        <begin position="230"/>
        <end position="258"/>
    </location>
</feature>
<dbReference type="EMBL" id="CP010975">
    <property type="protein sequence ID" value="AKE53005.1"/>
    <property type="molecule type" value="Genomic_DNA"/>
</dbReference>
<organism evidence="13 14">
    <name type="scientific">Kangiella geojedonensis</name>
    <dbReference type="NCBI Taxonomy" id="914150"/>
    <lineage>
        <taxon>Bacteria</taxon>
        <taxon>Pseudomonadati</taxon>
        <taxon>Pseudomonadota</taxon>
        <taxon>Gammaproteobacteria</taxon>
        <taxon>Kangiellales</taxon>
        <taxon>Kangiellaceae</taxon>
        <taxon>Kangiella</taxon>
    </lineage>
</organism>
<dbReference type="GO" id="GO:0019646">
    <property type="term" value="P:aerobic electron transport chain"/>
    <property type="evidence" value="ECO:0007669"/>
    <property type="project" value="InterPro"/>
</dbReference>
<feature type="transmembrane region" description="Helical" evidence="11">
    <location>
        <begin position="278"/>
        <end position="296"/>
    </location>
</feature>
<dbReference type="PATRIC" id="fig|914150.5.peg.2105"/>
<feature type="transmembrane region" description="Helical" evidence="11">
    <location>
        <begin position="20"/>
        <end position="39"/>
    </location>
</feature>
<evidence type="ECO:0000256" key="9">
    <source>
        <dbReference type="ARBA" id="ARBA00031625"/>
    </source>
</evidence>
<dbReference type="InterPro" id="IPR013833">
    <property type="entry name" value="Cyt_c_oxidase_su3_a-hlx"/>
</dbReference>
<dbReference type="AlphaFoldDB" id="A0A0F6TS08"/>
<dbReference type="OrthoDB" id="9810850at2"/>
<evidence type="ECO:0000256" key="1">
    <source>
        <dbReference type="ARBA" id="ARBA00004141"/>
    </source>
</evidence>
<evidence type="ECO:0000256" key="2">
    <source>
        <dbReference type="ARBA" id="ARBA00010581"/>
    </source>
</evidence>
<feature type="transmembrane region" description="Helical" evidence="11">
    <location>
        <begin position="193"/>
        <end position="210"/>
    </location>
</feature>